<organism evidence="1 2">
    <name type="scientific">Smallanthus sonchifolius</name>
    <dbReference type="NCBI Taxonomy" id="185202"/>
    <lineage>
        <taxon>Eukaryota</taxon>
        <taxon>Viridiplantae</taxon>
        <taxon>Streptophyta</taxon>
        <taxon>Embryophyta</taxon>
        <taxon>Tracheophyta</taxon>
        <taxon>Spermatophyta</taxon>
        <taxon>Magnoliopsida</taxon>
        <taxon>eudicotyledons</taxon>
        <taxon>Gunneridae</taxon>
        <taxon>Pentapetalae</taxon>
        <taxon>asterids</taxon>
        <taxon>campanulids</taxon>
        <taxon>Asterales</taxon>
        <taxon>Asteraceae</taxon>
        <taxon>Asteroideae</taxon>
        <taxon>Heliantheae alliance</taxon>
        <taxon>Millerieae</taxon>
        <taxon>Smallanthus</taxon>
    </lineage>
</organism>
<name>A0ACB9ILW0_9ASTR</name>
<protein>
    <submittedName>
        <fullName evidence="1">Uncharacterized protein</fullName>
    </submittedName>
</protein>
<dbReference type="EMBL" id="CM042025">
    <property type="protein sequence ID" value="KAI3808980.1"/>
    <property type="molecule type" value="Genomic_DNA"/>
</dbReference>
<sequence length="101" mass="11850">MRGTSANHRINEVMARLWSLHGVISTGQNVKLEIDIMRRLRHPHITQEKRSKKFMRQDKRQEKRVDEQPGYANCGESIENLSKKQAKLKEIFPLHCDGTLR</sequence>
<accession>A0ACB9ILW0</accession>
<evidence type="ECO:0000313" key="2">
    <source>
        <dbReference type="Proteomes" id="UP001056120"/>
    </source>
</evidence>
<proteinExistence type="predicted"/>
<dbReference type="Proteomes" id="UP001056120">
    <property type="component" value="Linkage Group LG08"/>
</dbReference>
<gene>
    <name evidence="1" type="ORF">L1987_24943</name>
</gene>
<reference evidence="1 2" key="2">
    <citation type="journal article" date="2022" name="Mol. Ecol. Resour.">
        <title>The genomes of chicory, endive, great burdock and yacon provide insights into Asteraceae paleo-polyploidization history and plant inulin production.</title>
        <authorList>
            <person name="Fan W."/>
            <person name="Wang S."/>
            <person name="Wang H."/>
            <person name="Wang A."/>
            <person name="Jiang F."/>
            <person name="Liu H."/>
            <person name="Zhao H."/>
            <person name="Xu D."/>
            <person name="Zhang Y."/>
        </authorList>
    </citation>
    <scope>NUCLEOTIDE SEQUENCE [LARGE SCALE GENOMIC DNA]</scope>
    <source>
        <strain evidence="2">cv. Yunnan</strain>
        <tissue evidence="1">Leaves</tissue>
    </source>
</reference>
<keyword evidence="2" id="KW-1185">Reference proteome</keyword>
<comment type="caution">
    <text evidence="1">The sequence shown here is derived from an EMBL/GenBank/DDBJ whole genome shotgun (WGS) entry which is preliminary data.</text>
</comment>
<evidence type="ECO:0000313" key="1">
    <source>
        <dbReference type="EMBL" id="KAI3808980.1"/>
    </source>
</evidence>
<reference evidence="2" key="1">
    <citation type="journal article" date="2022" name="Mol. Ecol. Resour.">
        <title>The genomes of chicory, endive, great burdock and yacon provide insights into Asteraceae palaeo-polyploidization history and plant inulin production.</title>
        <authorList>
            <person name="Fan W."/>
            <person name="Wang S."/>
            <person name="Wang H."/>
            <person name="Wang A."/>
            <person name="Jiang F."/>
            <person name="Liu H."/>
            <person name="Zhao H."/>
            <person name="Xu D."/>
            <person name="Zhang Y."/>
        </authorList>
    </citation>
    <scope>NUCLEOTIDE SEQUENCE [LARGE SCALE GENOMIC DNA]</scope>
    <source>
        <strain evidence="2">cv. Yunnan</strain>
    </source>
</reference>